<keyword evidence="2" id="KW-1185">Reference proteome</keyword>
<name>A0ABS4J9T3_9BACL</name>
<dbReference type="EMBL" id="JAGGLB010000052">
    <property type="protein sequence ID" value="MBP1996606.1"/>
    <property type="molecule type" value="Genomic_DNA"/>
</dbReference>
<sequence length="677" mass="76883">MNLAMYEKWIWIELIGFDNTQSDFAVPAYMERIGFVPTAMSLLFFTPDFVHAHEGMESEAILPIEVCSYAARPYGKERNRQVWTNYQLRGLVAELQKHGAQIYCSFFDLFRVEGGETPRASEWCGAHPELYEMNKSGKALSVINPLRRFKDGTYYEDFFIRDLMVVMQDYGFDGYHGADGYTSPRKSLAEADYSDDMVEQFAQFSGLAAEKELLEACDDNPANMGKRAEWIWHHKRMEWIQFHGARWAQLWHKIMAALRQEGKKAFINTAWTRDPFEALYRYGVDYQQLAATGVDGFIVESVGASLSAGADETEYEPCTEFMSMLMTIKAYVPDTKLICLNAIQDTNEQWDALSHAPTVLERDIYAFSNMYVQDQTGLRRCASGFMACLGDGISEDGWKWIVKRWNLGFDSLAQRVVGASLVWSDEALHNSLEAYIASREWPAHKFTHEWISRGAPIHAVVNVKDLQQATGPIIVANLHTLPDDQLEQVLTYRNGAAVMIGRWTERVSKAAAGAGLSLECEANQLFCAVRNEHGECAEVFLMEQAKELVIEEQKSLSEINDGLTWLDSLYYSPVAEEFLNHCVQALIEITGAPRMLRNENHIRTAVLEMNPGRWRIIIRNLHMNYKTAHIDVGRSIETMSILTDFPGIPVDANDSKFKLYVPGRGMVIVELDFKAAD</sequence>
<evidence type="ECO:0000313" key="2">
    <source>
        <dbReference type="Proteomes" id="UP001519287"/>
    </source>
</evidence>
<gene>
    <name evidence="1" type="ORF">J2Z66_008254</name>
</gene>
<dbReference type="RefSeq" id="WP_209979209.1">
    <property type="nucleotide sequence ID" value="NZ_JAGGLB010000052.1"/>
</dbReference>
<proteinExistence type="predicted"/>
<protein>
    <submittedName>
        <fullName evidence="1">Uncharacterized protein</fullName>
    </submittedName>
</protein>
<organism evidence="1 2">
    <name type="scientific">Paenibacillus eucommiae</name>
    <dbReference type="NCBI Taxonomy" id="1355755"/>
    <lineage>
        <taxon>Bacteria</taxon>
        <taxon>Bacillati</taxon>
        <taxon>Bacillota</taxon>
        <taxon>Bacilli</taxon>
        <taxon>Bacillales</taxon>
        <taxon>Paenibacillaceae</taxon>
        <taxon>Paenibacillus</taxon>
    </lineage>
</organism>
<comment type="caution">
    <text evidence="1">The sequence shown here is derived from an EMBL/GenBank/DDBJ whole genome shotgun (WGS) entry which is preliminary data.</text>
</comment>
<dbReference type="Proteomes" id="UP001519287">
    <property type="component" value="Unassembled WGS sequence"/>
</dbReference>
<accession>A0ABS4J9T3</accession>
<reference evidence="1 2" key="1">
    <citation type="submission" date="2021-03" db="EMBL/GenBank/DDBJ databases">
        <title>Genomic Encyclopedia of Type Strains, Phase IV (KMG-IV): sequencing the most valuable type-strain genomes for metagenomic binning, comparative biology and taxonomic classification.</title>
        <authorList>
            <person name="Goeker M."/>
        </authorList>
    </citation>
    <scope>NUCLEOTIDE SEQUENCE [LARGE SCALE GENOMIC DNA]</scope>
    <source>
        <strain evidence="1 2">DSM 26048</strain>
    </source>
</reference>
<evidence type="ECO:0000313" key="1">
    <source>
        <dbReference type="EMBL" id="MBP1996606.1"/>
    </source>
</evidence>